<protein>
    <recommendedName>
        <fullName evidence="3">Cohesin domain-containing protein</fullName>
    </recommendedName>
</protein>
<name>A0AAN1WET4_9GAMM</name>
<organism evidence="4 5">
    <name type="scientific">Marinagarivorans cellulosilyticus</name>
    <dbReference type="NCBI Taxonomy" id="2721545"/>
    <lineage>
        <taxon>Bacteria</taxon>
        <taxon>Pseudomonadati</taxon>
        <taxon>Pseudomonadota</taxon>
        <taxon>Gammaproteobacteria</taxon>
        <taxon>Cellvibrionales</taxon>
        <taxon>Cellvibrionaceae</taxon>
        <taxon>Marinagarivorans</taxon>
    </lineage>
</organism>
<accession>A0AAN1WET4</accession>
<feature type="chain" id="PRO_5042913880" description="Cohesin domain-containing protein" evidence="2">
    <location>
        <begin position="23"/>
        <end position="211"/>
    </location>
</feature>
<dbReference type="InterPro" id="IPR008965">
    <property type="entry name" value="CBM2/CBM3_carb-bd_dom_sf"/>
</dbReference>
<reference evidence="4 5" key="1">
    <citation type="journal article" date="2022" name="IScience">
        <title>An ultrasensitive nanofiber-based assay for enzymatic hydrolysis and deep-sea microbial degradation of cellulose.</title>
        <authorList>
            <person name="Tsudome M."/>
            <person name="Tachioka M."/>
            <person name="Miyazaki M."/>
            <person name="Uchimura K."/>
            <person name="Tsuda M."/>
            <person name="Takaki Y."/>
            <person name="Deguchi S."/>
        </authorList>
    </citation>
    <scope>NUCLEOTIDE SEQUENCE [LARGE SCALE GENOMIC DNA]</scope>
    <source>
        <strain evidence="4 5">GE09</strain>
    </source>
</reference>
<proteinExistence type="predicted"/>
<dbReference type="KEGG" id="marq:MARGE09_P0429"/>
<dbReference type="SUPFAM" id="SSF49384">
    <property type="entry name" value="Carbohydrate-binding domain"/>
    <property type="match status" value="1"/>
</dbReference>
<keyword evidence="2" id="KW-0732">Signal</keyword>
<dbReference type="Proteomes" id="UP001320119">
    <property type="component" value="Chromosome"/>
</dbReference>
<dbReference type="CDD" id="cd08547">
    <property type="entry name" value="Type_II_cohesin"/>
    <property type="match status" value="1"/>
</dbReference>
<dbReference type="GO" id="GO:0030246">
    <property type="term" value="F:carbohydrate binding"/>
    <property type="evidence" value="ECO:0007669"/>
    <property type="project" value="InterPro"/>
</dbReference>
<dbReference type="GO" id="GO:0000272">
    <property type="term" value="P:polysaccharide catabolic process"/>
    <property type="evidence" value="ECO:0007669"/>
    <property type="project" value="InterPro"/>
</dbReference>
<keyword evidence="1" id="KW-0812">Transmembrane</keyword>
<keyword evidence="5" id="KW-1185">Reference proteome</keyword>
<feature type="transmembrane region" description="Helical" evidence="1">
    <location>
        <begin position="174"/>
        <end position="194"/>
    </location>
</feature>
<feature type="domain" description="Cohesin" evidence="3">
    <location>
        <begin position="28"/>
        <end position="162"/>
    </location>
</feature>
<evidence type="ECO:0000256" key="2">
    <source>
        <dbReference type="SAM" id="SignalP"/>
    </source>
</evidence>
<dbReference type="EMBL" id="AP023086">
    <property type="protein sequence ID" value="BCD96230.1"/>
    <property type="molecule type" value="Genomic_DNA"/>
</dbReference>
<evidence type="ECO:0000313" key="4">
    <source>
        <dbReference type="EMBL" id="BCD96230.1"/>
    </source>
</evidence>
<gene>
    <name evidence="4" type="ORF">MARGE09_P0429</name>
</gene>
<feature type="signal peptide" evidence="2">
    <location>
        <begin position="1"/>
        <end position="22"/>
    </location>
</feature>
<dbReference type="RefSeq" id="WP_236985736.1">
    <property type="nucleotide sequence ID" value="NZ_AP023086.1"/>
</dbReference>
<keyword evidence="1" id="KW-1133">Transmembrane helix</keyword>
<sequence>MKRPLQCAALLLLSLAAAFAQAKPTATISFSDNRVAPGETITATIQLKNMPKVYGVQLSGQYNTDYLKLQASEKPAGLTLQAFLTKPQAFTIKNSVNEKSGSFELIHALLHPEKEVSGNGTLATIHFIAQGEGQVGLTLDTLKFGTKDGQVIEPAIVNNAQVSITAVSALNIQVMLTIAALAILLIGVFIAAWLTAKKASRKTPAIATIET</sequence>
<evidence type="ECO:0000259" key="3">
    <source>
        <dbReference type="Pfam" id="PF00963"/>
    </source>
</evidence>
<evidence type="ECO:0000256" key="1">
    <source>
        <dbReference type="SAM" id="Phobius"/>
    </source>
</evidence>
<keyword evidence="1" id="KW-0472">Membrane</keyword>
<dbReference type="AlphaFoldDB" id="A0AAN1WET4"/>
<dbReference type="Gene3D" id="2.60.40.680">
    <property type="match status" value="1"/>
</dbReference>
<dbReference type="InterPro" id="IPR002102">
    <property type="entry name" value="Cohesin_dom"/>
</dbReference>
<evidence type="ECO:0000313" key="5">
    <source>
        <dbReference type="Proteomes" id="UP001320119"/>
    </source>
</evidence>
<dbReference type="Pfam" id="PF00963">
    <property type="entry name" value="Cohesin"/>
    <property type="match status" value="1"/>
</dbReference>